<proteinExistence type="predicted"/>
<evidence type="ECO:0000259" key="1">
    <source>
        <dbReference type="Pfam" id="PF22780"/>
    </source>
</evidence>
<evidence type="ECO:0000313" key="3">
    <source>
        <dbReference type="Proteomes" id="UP001596028"/>
    </source>
</evidence>
<keyword evidence="3" id="KW-1185">Reference proteome</keyword>
<dbReference type="PANTHER" id="PTHR42887">
    <property type="entry name" value="OS12G0638800 PROTEIN"/>
    <property type="match status" value="1"/>
</dbReference>
<gene>
    <name evidence="2" type="ORF">ACFO3S_27635</name>
</gene>
<dbReference type="EMBL" id="JBHSEP010000039">
    <property type="protein sequence ID" value="MFC4602020.1"/>
    <property type="molecule type" value="Genomic_DNA"/>
</dbReference>
<dbReference type="Proteomes" id="UP001596028">
    <property type="component" value="Unassembled WGS sequence"/>
</dbReference>
<organism evidence="2 3">
    <name type="scientific">Cohnella hongkongensis</name>
    <dbReference type="NCBI Taxonomy" id="178337"/>
    <lineage>
        <taxon>Bacteria</taxon>
        <taxon>Bacillati</taxon>
        <taxon>Bacillota</taxon>
        <taxon>Bacilli</taxon>
        <taxon>Bacillales</taxon>
        <taxon>Paenibacillaceae</taxon>
        <taxon>Cohnella</taxon>
    </lineage>
</organism>
<dbReference type="InterPro" id="IPR004792">
    <property type="entry name" value="BaiN-like"/>
</dbReference>
<dbReference type="InterPro" id="IPR055178">
    <property type="entry name" value="RsdA/BaiN/AoA(So)-like_dom"/>
</dbReference>
<sequence>MPQEIKKTAIRHTLQLGRNAAYHLARKDAVSVIVDLMPGRTDEELVDFLETHWGIFGHRTVADSLAGILNKKLIPVLLKEAGIDEQSQLLCQDLSWKTKKKFYRLLKRWEFKVTDTNSFTNAQTTAGGIDTEELKVGTLESKLVPGLYLAGEVRMVLD</sequence>
<dbReference type="SUPFAM" id="SSF160996">
    <property type="entry name" value="HI0933 insert domain-like"/>
    <property type="match status" value="1"/>
</dbReference>
<comment type="caution">
    <text evidence="2">The sequence shown here is derived from an EMBL/GenBank/DDBJ whole genome shotgun (WGS) entry which is preliminary data.</text>
</comment>
<dbReference type="PANTHER" id="PTHR42887:SF2">
    <property type="entry name" value="OS12G0638800 PROTEIN"/>
    <property type="match status" value="1"/>
</dbReference>
<reference evidence="3" key="1">
    <citation type="journal article" date="2019" name="Int. J. Syst. Evol. Microbiol.">
        <title>The Global Catalogue of Microorganisms (GCM) 10K type strain sequencing project: providing services to taxonomists for standard genome sequencing and annotation.</title>
        <authorList>
            <consortium name="The Broad Institute Genomics Platform"/>
            <consortium name="The Broad Institute Genome Sequencing Center for Infectious Disease"/>
            <person name="Wu L."/>
            <person name="Ma J."/>
        </authorList>
    </citation>
    <scope>NUCLEOTIDE SEQUENCE [LARGE SCALE GENOMIC DNA]</scope>
    <source>
        <strain evidence="3">CCUG 49571</strain>
    </source>
</reference>
<dbReference type="Pfam" id="PF22780">
    <property type="entry name" value="HI0933_like_1st"/>
    <property type="match status" value="1"/>
</dbReference>
<accession>A0ABV9FLX7</accession>
<evidence type="ECO:0000313" key="2">
    <source>
        <dbReference type="EMBL" id="MFC4602020.1"/>
    </source>
</evidence>
<protein>
    <recommendedName>
        <fullName evidence="1">RsdA/BaiN/AoA(So)-like insert domain-containing protein</fullName>
    </recommendedName>
</protein>
<feature type="domain" description="RsdA/BaiN/AoA(So)-like insert" evidence="1">
    <location>
        <begin position="14"/>
        <end position="123"/>
    </location>
</feature>
<dbReference type="InterPro" id="IPR036188">
    <property type="entry name" value="FAD/NAD-bd_sf"/>
</dbReference>
<dbReference type="RefSeq" id="WP_378102965.1">
    <property type="nucleotide sequence ID" value="NZ_JBHSEP010000039.1"/>
</dbReference>
<name>A0ABV9FLX7_9BACL</name>
<dbReference type="Gene3D" id="3.50.50.60">
    <property type="entry name" value="FAD/NAD(P)-binding domain"/>
    <property type="match status" value="1"/>
</dbReference>